<feature type="transmembrane region" description="Helical" evidence="6">
    <location>
        <begin position="316"/>
        <end position="333"/>
    </location>
</feature>
<dbReference type="Gene3D" id="1.20.1250.20">
    <property type="entry name" value="MFS general substrate transporter like domains"/>
    <property type="match status" value="2"/>
</dbReference>
<feature type="transmembrane region" description="Helical" evidence="6">
    <location>
        <begin position="427"/>
        <end position="449"/>
    </location>
</feature>
<feature type="transmembrane region" description="Helical" evidence="6">
    <location>
        <begin position="172"/>
        <end position="191"/>
    </location>
</feature>
<dbReference type="Proteomes" id="UP001642501">
    <property type="component" value="Unassembled WGS sequence"/>
</dbReference>
<feature type="domain" description="Major facilitator superfamily (MFS) profile" evidence="7">
    <location>
        <begin position="45"/>
        <end position="460"/>
    </location>
</feature>
<keyword evidence="9" id="KW-1185">Reference proteome</keyword>
<feature type="transmembrane region" description="Helical" evidence="6">
    <location>
        <begin position="277"/>
        <end position="296"/>
    </location>
</feature>
<evidence type="ECO:0000256" key="4">
    <source>
        <dbReference type="ARBA" id="ARBA00022989"/>
    </source>
</evidence>
<feature type="transmembrane region" description="Helical" evidence="6">
    <location>
        <begin position="110"/>
        <end position="134"/>
    </location>
</feature>
<dbReference type="EMBL" id="CAWUOM010000004">
    <property type="protein sequence ID" value="CAK7263345.1"/>
    <property type="molecule type" value="Genomic_DNA"/>
</dbReference>
<gene>
    <name evidence="8" type="ORF">SEPCBS57363_000530</name>
</gene>
<feature type="transmembrane region" description="Helical" evidence="6">
    <location>
        <begin position="340"/>
        <end position="360"/>
    </location>
</feature>
<keyword evidence="4 6" id="KW-1133">Transmembrane helix</keyword>
<evidence type="ECO:0000256" key="6">
    <source>
        <dbReference type="SAM" id="Phobius"/>
    </source>
</evidence>
<feature type="transmembrane region" description="Helical" evidence="6">
    <location>
        <begin position="83"/>
        <end position="103"/>
    </location>
</feature>
<keyword evidence="2" id="KW-0813">Transport</keyword>
<proteinExistence type="predicted"/>
<dbReference type="PANTHER" id="PTHR43791:SF36">
    <property type="entry name" value="TRANSPORTER, PUTATIVE (AFU_ORTHOLOGUE AFUA_6G08340)-RELATED"/>
    <property type="match status" value="1"/>
</dbReference>
<accession>A0ABP0D545</accession>
<keyword evidence="5 6" id="KW-0472">Membrane</keyword>
<organism evidence="8 9">
    <name type="scientific">Sporothrix epigloea</name>
    <dbReference type="NCBI Taxonomy" id="1892477"/>
    <lineage>
        <taxon>Eukaryota</taxon>
        <taxon>Fungi</taxon>
        <taxon>Dikarya</taxon>
        <taxon>Ascomycota</taxon>
        <taxon>Pezizomycotina</taxon>
        <taxon>Sordariomycetes</taxon>
        <taxon>Sordariomycetidae</taxon>
        <taxon>Ophiostomatales</taxon>
        <taxon>Ophiostomataceae</taxon>
        <taxon>Sporothrix</taxon>
    </lineage>
</organism>
<comment type="caution">
    <text evidence="8">The sequence shown here is derived from an EMBL/GenBank/DDBJ whole genome shotgun (WGS) entry which is preliminary data.</text>
</comment>
<dbReference type="PROSITE" id="PS50850">
    <property type="entry name" value="MFS"/>
    <property type="match status" value="1"/>
</dbReference>
<evidence type="ECO:0000313" key="9">
    <source>
        <dbReference type="Proteomes" id="UP001642501"/>
    </source>
</evidence>
<evidence type="ECO:0000256" key="1">
    <source>
        <dbReference type="ARBA" id="ARBA00004141"/>
    </source>
</evidence>
<sequence length="497" mass="54709">MEKPIDTRFENAGAEAGVQDVAPDGYRTIDPVVEKRLVRKIDRVLLSMMFVCYLLIFLDRSNIGNAQAAGMGKDLGLSDAQYQWLLTIFYIPYVVFEWAAVFWKIVPPHIWGCITAITWGLSSTLQAVAFNWAGVMVCRFFLATAEAAFSPGVPYLLSFFYKRSELGLRCGIFLSAAPLATTFAGALAYGITSGHSALANWRLLFLVEGLPSILMGVVLFFMLPDSPDTAKFLTEEEREVARARGVLQSGHEGKKRLGTEGFSVSSILATFSQPQTWIMPLMYFSCNVSFASLPVFLPQILTTMNFTSIDAQGLTAPPYFLSFLICIATTYLADRVRQRGLIIVGLSIMGGVGYVLLATVRTVAVRYLGVFLAAAGVFPAIANLLPWVLNNQGSDVKRGVGIAVLNIGGQCGPILGTRIFPKTERPYYIQGMSICAAFMFLNAILALTLRQYFVYKNKQLERAEAAAREVSSAHPEKLQAYSEETEQEGHAGYRYIL</sequence>
<evidence type="ECO:0000256" key="5">
    <source>
        <dbReference type="ARBA" id="ARBA00023136"/>
    </source>
</evidence>
<dbReference type="Pfam" id="PF07690">
    <property type="entry name" value="MFS_1"/>
    <property type="match status" value="1"/>
</dbReference>
<evidence type="ECO:0000256" key="2">
    <source>
        <dbReference type="ARBA" id="ARBA00022448"/>
    </source>
</evidence>
<feature type="transmembrane region" description="Helical" evidence="6">
    <location>
        <begin position="366"/>
        <end position="388"/>
    </location>
</feature>
<comment type="subcellular location">
    <subcellularLocation>
        <location evidence="1">Membrane</location>
        <topology evidence="1">Multi-pass membrane protein</topology>
    </subcellularLocation>
</comment>
<dbReference type="InterPro" id="IPR020846">
    <property type="entry name" value="MFS_dom"/>
</dbReference>
<dbReference type="SUPFAM" id="SSF103473">
    <property type="entry name" value="MFS general substrate transporter"/>
    <property type="match status" value="1"/>
</dbReference>
<dbReference type="InterPro" id="IPR011701">
    <property type="entry name" value="MFS"/>
</dbReference>
<keyword evidence="3 6" id="KW-0812">Transmembrane</keyword>
<evidence type="ECO:0000313" key="8">
    <source>
        <dbReference type="EMBL" id="CAK7263345.1"/>
    </source>
</evidence>
<name>A0ABP0D545_9PEZI</name>
<feature type="transmembrane region" description="Helical" evidence="6">
    <location>
        <begin position="44"/>
        <end position="63"/>
    </location>
</feature>
<dbReference type="PANTHER" id="PTHR43791">
    <property type="entry name" value="PERMEASE-RELATED"/>
    <property type="match status" value="1"/>
</dbReference>
<protein>
    <recommendedName>
        <fullName evidence="7">Major facilitator superfamily (MFS) profile domain-containing protein</fullName>
    </recommendedName>
</protein>
<reference evidence="8 9" key="1">
    <citation type="submission" date="2024-01" db="EMBL/GenBank/DDBJ databases">
        <authorList>
            <person name="Allen C."/>
            <person name="Tagirdzhanova G."/>
        </authorList>
    </citation>
    <scope>NUCLEOTIDE SEQUENCE [LARGE SCALE GENOMIC DNA]</scope>
    <source>
        <strain evidence="8 9">CBS 573.63</strain>
    </source>
</reference>
<feature type="transmembrane region" description="Helical" evidence="6">
    <location>
        <begin position="203"/>
        <end position="223"/>
    </location>
</feature>
<evidence type="ECO:0000259" key="7">
    <source>
        <dbReference type="PROSITE" id="PS50850"/>
    </source>
</evidence>
<dbReference type="InterPro" id="IPR036259">
    <property type="entry name" value="MFS_trans_sf"/>
</dbReference>
<evidence type="ECO:0000256" key="3">
    <source>
        <dbReference type="ARBA" id="ARBA00022692"/>
    </source>
</evidence>